<evidence type="ECO:0000256" key="2">
    <source>
        <dbReference type="ARBA" id="ARBA00022842"/>
    </source>
</evidence>
<dbReference type="SFLD" id="SFLDG01129">
    <property type="entry name" value="C1.5:_HAD__Beta-PGM__Phosphata"/>
    <property type="match status" value="1"/>
</dbReference>
<dbReference type="InterPro" id="IPR023198">
    <property type="entry name" value="PGP-like_dom2"/>
</dbReference>
<dbReference type="InterPro" id="IPR041492">
    <property type="entry name" value="HAD_2"/>
</dbReference>
<dbReference type="RefSeq" id="WP_018392846.1">
    <property type="nucleotide sequence ID" value="NZ_LQWZ01000012.1"/>
</dbReference>
<keyword evidence="1" id="KW-0378">Hydrolase</keyword>
<dbReference type="PANTHER" id="PTHR43434:SF13">
    <property type="entry name" value="PHOSPHOGLYCOLATE PHOSPHATASE"/>
    <property type="match status" value="1"/>
</dbReference>
<dbReference type="Gene3D" id="3.40.50.1000">
    <property type="entry name" value="HAD superfamily/HAD-like"/>
    <property type="match status" value="1"/>
</dbReference>
<dbReference type="OrthoDB" id="9792518at2"/>
<dbReference type="Gene3D" id="1.10.150.240">
    <property type="entry name" value="Putative phosphatase, domain 2"/>
    <property type="match status" value="1"/>
</dbReference>
<protein>
    <recommendedName>
        <fullName evidence="5">HAD family hydrolase</fullName>
    </recommendedName>
</protein>
<evidence type="ECO:0008006" key="5">
    <source>
        <dbReference type="Google" id="ProtNLM"/>
    </source>
</evidence>
<dbReference type="EMBL" id="LQWZ01000012">
    <property type="protein sequence ID" value="OAH57870.1"/>
    <property type="molecule type" value="Genomic_DNA"/>
</dbReference>
<comment type="caution">
    <text evidence="3">The sequence shown here is derived from an EMBL/GenBank/DDBJ whole genome shotgun (WGS) entry which is preliminary data.</text>
</comment>
<gene>
    <name evidence="3" type="ORF">AWH48_02335</name>
</gene>
<dbReference type="InterPro" id="IPR023214">
    <property type="entry name" value="HAD_sf"/>
</dbReference>
<dbReference type="SFLD" id="SFLDS00003">
    <property type="entry name" value="Haloacid_Dehalogenase"/>
    <property type="match status" value="1"/>
</dbReference>
<accession>A0A177KX18</accession>
<name>A0A177KX18_9BACI</name>
<dbReference type="GO" id="GO:0006281">
    <property type="term" value="P:DNA repair"/>
    <property type="evidence" value="ECO:0007669"/>
    <property type="project" value="TreeGrafter"/>
</dbReference>
<dbReference type="SUPFAM" id="SSF56784">
    <property type="entry name" value="HAD-like"/>
    <property type="match status" value="1"/>
</dbReference>
<evidence type="ECO:0000313" key="4">
    <source>
        <dbReference type="Proteomes" id="UP000077271"/>
    </source>
</evidence>
<reference evidence="3 4" key="1">
    <citation type="submission" date="2016-01" db="EMBL/GenBank/DDBJ databases">
        <title>Investigation of taxonomic status of Bacillus aminovorans.</title>
        <authorList>
            <person name="Verma A."/>
            <person name="Pal Y."/>
            <person name="Krishnamurthi S."/>
        </authorList>
    </citation>
    <scope>NUCLEOTIDE SEQUENCE [LARGE SCALE GENOMIC DNA]</scope>
    <source>
        <strain evidence="3 4">DSM 4337</strain>
    </source>
</reference>
<dbReference type="Proteomes" id="UP000077271">
    <property type="component" value="Unassembled WGS sequence"/>
</dbReference>
<keyword evidence="2" id="KW-0460">Magnesium</keyword>
<dbReference type="GO" id="GO:0008967">
    <property type="term" value="F:phosphoglycolate phosphatase activity"/>
    <property type="evidence" value="ECO:0007669"/>
    <property type="project" value="TreeGrafter"/>
</dbReference>
<dbReference type="InterPro" id="IPR036412">
    <property type="entry name" value="HAD-like_sf"/>
</dbReference>
<proteinExistence type="predicted"/>
<organism evidence="3 4">
    <name type="scientific">Domibacillus aminovorans</name>
    <dbReference type="NCBI Taxonomy" id="29332"/>
    <lineage>
        <taxon>Bacteria</taxon>
        <taxon>Bacillati</taxon>
        <taxon>Bacillota</taxon>
        <taxon>Bacilli</taxon>
        <taxon>Bacillales</taxon>
        <taxon>Bacillaceae</taxon>
        <taxon>Domibacillus</taxon>
    </lineage>
</organism>
<dbReference type="AlphaFoldDB" id="A0A177KX18"/>
<dbReference type="PANTHER" id="PTHR43434">
    <property type="entry name" value="PHOSPHOGLYCOLATE PHOSPHATASE"/>
    <property type="match status" value="1"/>
</dbReference>
<sequence>MTKCVIFDFDGTLSDSLQVFIKAYNNFAEQEGYNKVDPEDLDDLKRMSIPERCRHLNFPMRNIPFAAPKLYRYVRESRETLPLFPGIKQMLDELNSRGIHIAIISSNASDIIKNCLELNGINYVHDILSSKYIFSKDKLIKKLLKQYDYTAEDAFYAGDEQRDIDASKKSGLRAVWTSWGYDDESLINGPDLKAATPDDIVDFASRG</sequence>
<evidence type="ECO:0000313" key="3">
    <source>
        <dbReference type="EMBL" id="OAH57870.1"/>
    </source>
</evidence>
<dbReference type="InterPro" id="IPR050155">
    <property type="entry name" value="HAD-like_hydrolase_sf"/>
</dbReference>
<evidence type="ECO:0000256" key="1">
    <source>
        <dbReference type="ARBA" id="ARBA00022801"/>
    </source>
</evidence>
<dbReference type="Pfam" id="PF13419">
    <property type="entry name" value="HAD_2"/>
    <property type="match status" value="1"/>
</dbReference>
<dbReference type="GO" id="GO:0005829">
    <property type="term" value="C:cytosol"/>
    <property type="evidence" value="ECO:0007669"/>
    <property type="project" value="TreeGrafter"/>
</dbReference>